<protein>
    <submittedName>
        <fullName evidence="2">Uncharacterized protein</fullName>
    </submittedName>
</protein>
<reference evidence="2" key="1">
    <citation type="journal article" date="2023" name="Insect Mol. Biol.">
        <title>Genome sequencing provides insights into the evolution of gene families encoding plant cell wall-degrading enzymes in longhorned beetles.</title>
        <authorList>
            <person name="Shin N.R."/>
            <person name="Okamura Y."/>
            <person name="Kirsch R."/>
            <person name="Pauchet Y."/>
        </authorList>
    </citation>
    <scope>NUCLEOTIDE SEQUENCE</scope>
    <source>
        <strain evidence="2">MMC_N1</strain>
    </source>
</reference>
<keyword evidence="3" id="KW-1185">Reference proteome</keyword>
<evidence type="ECO:0000313" key="2">
    <source>
        <dbReference type="EMBL" id="KAJ8968360.1"/>
    </source>
</evidence>
<evidence type="ECO:0000313" key="3">
    <source>
        <dbReference type="Proteomes" id="UP001162164"/>
    </source>
</evidence>
<evidence type="ECO:0000256" key="1">
    <source>
        <dbReference type="SAM" id="MobiDB-lite"/>
    </source>
</evidence>
<sequence>MEDDEDFGVSEPRPPDDGNASPESFETDRVAKPRRPISYPCGPESHVEVAGVLSVGFNLQKRNSDPLRVPPPKTKSPVKPFTKESLEKLQKRTVKLVREYGFQPRRKLSVEDGSRLPSKFEPFPSKLYGKPLEEIDNFIYDEVCPTF</sequence>
<proteinExistence type="predicted"/>
<comment type="caution">
    <text evidence="2">The sequence shown here is derived from an EMBL/GenBank/DDBJ whole genome shotgun (WGS) entry which is preliminary data.</text>
</comment>
<dbReference type="Proteomes" id="UP001162164">
    <property type="component" value="Unassembled WGS sequence"/>
</dbReference>
<gene>
    <name evidence="2" type="ORF">NQ317_006495</name>
</gene>
<organism evidence="2 3">
    <name type="scientific">Molorchus minor</name>
    <dbReference type="NCBI Taxonomy" id="1323400"/>
    <lineage>
        <taxon>Eukaryota</taxon>
        <taxon>Metazoa</taxon>
        <taxon>Ecdysozoa</taxon>
        <taxon>Arthropoda</taxon>
        <taxon>Hexapoda</taxon>
        <taxon>Insecta</taxon>
        <taxon>Pterygota</taxon>
        <taxon>Neoptera</taxon>
        <taxon>Endopterygota</taxon>
        <taxon>Coleoptera</taxon>
        <taxon>Polyphaga</taxon>
        <taxon>Cucujiformia</taxon>
        <taxon>Chrysomeloidea</taxon>
        <taxon>Cerambycidae</taxon>
        <taxon>Lamiinae</taxon>
        <taxon>Monochamini</taxon>
        <taxon>Molorchus</taxon>
    </lineage>
</organism>
<dbReference type="EMBL" id="JAPWTJ010002014">
    <property type="protein sequence ID" value="KAJ8968360.1"/>
    <property type="molecule type" value="Genomic_DNA"/>
</dbReference>
<accession>A0ABQ9IXP1</accession>
<feature type="region of interest" description="Disordered" evidence="1">
    <location>
        <begin position="1"/>
        <end position="43"/>
    </location>
</feature>
<name>A0ABQ9IXP1_9CUCU</name>